<dbReference type="GO" id="GO:0008757">
    <property type="term" value="F:S-adenosylmethionine-dependent methyltransferase activity"/>
    <property type="evidence" value="ECO:0007669"/>
    <property type="project" value="InterPro"/>
</dbReference>
<gene>
    <name evidence="5" type="ORF">KAOT1_20322</name>
</gene>
<dbReference type="SUPFAM" id="SSF53335">
    <property type="entry name" value="S-adenosyl-L-methionine-dependent methyltransferases"/>
    <property type="match status" value="1"/>
</dbReference>
<dbReference type="EMBL" id="ABIB01000002">
    <property type="protein sequence ID" value="EDP97545.1"/>
    <property type="molecule type" value="Genomic_DNA"/>
</dbReference>
<accession>A9DPX1</accession>
<keyword evidence="1 5" id="KW-0489">Methyltransferase</keyword>
<dbReference type="eggNOG" id="COG2226">
    <property type="taxonomic scope" value="Bacteria"/>
</dbReference>
<evidence type="ECO:0000256" key="3">
    <source>
        <dbReference type="ARBA" id="ARBA00022691"/>
    </source>
</evidence>
<dbReference type="InterPro" id="IPR013216">
    <property type="entry name" value="Methyltransf_11"/>
</dbReference>
<dbReference type="Gene3D" id="3.40.50.150">
    <property type="entry name" value="Vaccinia Virus protein VP39"/>
    <property type="match status" value="1"/>
</dbReference>
<comment type="caution">
    <text evidence="5">The sequence shown here is derived from an EMBL/GenBank/DDBJ whole genome shotgun (WGS) entry which is preliminary data.</text>
</comment>
<organism evidence="5 6">
    <name type="scientific">Kordia algicida OT-1</name>
    <dbReference type="NCBI Taxonomy" id="391587"/>
    <lineage>
        <taxon>Bacteria</taxon>
        <taxon>Pseudomonadati</taxon>
        <taxon>Bacteroidota</taxon>
        <taxon>Flavobacteriia</taxon>
        <taxon>Flavobacteriales</taxon>
        <taxon>Flavobacteriaceae</taxon>
        <taxon>Kordia</taxon>
    </lineage>
</organism>
<dbReference type="PANTHER" id="PTHR43464:SF19">
    <property type="entry name" value="UBIQUINONE BIOSYNTHESIS O-METHYLTRANSFERASE, MITOCHONDRIAL"/>
    <property type="match status" value="1"/>
</dbReference>
<dbReference type="STRING" id="391587.KAOT1_20322"/>
<sequence length="207" mass="23802">MYLFFYFRGMKQQLLTEILGNADIYLIDQILKGRYQKNDLILDAGCGSGRNLHYFHESDVTFFAIDSNEEHIKNLQEKYPKLAENFKVAALEKNPFADETFDHILCNAVLHFAKSEAHFKKMFAELVRVLKKGGSLFVRMTSDIGMEGKTTHLQNGVYFLPDASERFLLTRNLLQEMLTTHQLSLSEHVKSTIVSDLRSMTTLVLTK</sequence>
<dbReference type="PANTHER" id="PTHR43464">
    <property type="entry name" value="METHYLTRANSFERASE"/>
    <property type="match status" value="1"/>
</dbReference>
<protein>
    <submittedName>
        <fullName evidence="5">Methyltransferase type 11</fullName>
    </submittedName>
</protein>
<dbReference type="HOGENOM" id="CLU_119484_0_0_10"/>
<dbReference type="Pfam" id="PF08241">
    <property type="entry name" value="Methyltransf_11"/>
    <property type="match status" value="1"/>
</dbReference>
<evidence type="ECO:0000256" key="1">
    <source>
        <dbReference type="ARBA" id="ARBA00022603"/>
    </source>
</evidence>
<dbReference type="CDD" id="cd02440">
    <property type="entry name" value="AdoMet_MTases"/>
    <property type="match status" value="1"/>
</dbReference>
<keyword evidence="2 5" id="KW-0808">Transferase</keyword>
<dbReference type="InterPro" id="IPR029063">
    <property type="entry name" value="SAM-dependent_MTases_sf"/>
</dbReference>
<evidence type="ECO:0000313" key="6">
    <source>
        <dbReference type="Proteomes" id="UP000002945"/>
    </source>
</evidence>
<reference evidence="5 6" key="1">
    <citation type="journal article" date="2011" name="J. Bacteriol.">
        <title>Genome sequence of the algicidal bacterium Kordia algicida OT-1.</title>
        <authorList>
            <person name="Lee H.S."/>
            <person name="Kang S.G."/>
            <person name="Kwon K.K."/>
            <person name="Lee J.H."/>
            <person name="Kim S.J."/>
        </authorList>
    </citation>
    <scope>NUCLEOTIDE SEQUENCE [LARGE SCALE GENOMIC DNA]</scope>
    <source>
        <strain evidence="5 6">OT-1</strain>
    </source>
</reference>
<keyword evidence="3" id="KW-0949">S-adenosyl-L-methionine</keyword>
<evidence type="ECO:0000259" key="4">
    <source>
        <dbReference type="Pfam" id="PF08241"/>
    </source>
</evidence>
<evidence type="ECO:0000313" key="5">
    <source>
        <dbReference type="EMBL" id="EDP97545.1"/>
    </source>
</evidence>
<feature type="domain" description="Methyltransferase type 11" evidence="4">
    <location>
        <begin position="42"/>
        <end position="138"/>
    </location>
</feature>
<keyword evidence="6" id="KW-1185">Reference proteome</keyword>
<dbReference type="Proteomes" id="UP000002945">
    <property type="component" value="Unassembled WGS sequence"/>
</dbReference>
<dbReference type="GO" id="GO:0032259">
    <property type="term" value="P:methylation"/>
    <property type="evidence" value="ECO:0007669"/>
    <property type="project" value="UniProtKB-KW"/>
</dbReference>
<evidence type="ECO:0000256" key="2">
    <source>
        <dbReference type="ARBA" id="ARBA00022679"/>
    </source>
</evidence>
<proteinExistence type="predicted"/>
<dbReference type="AlphaFoldDB" id="A9DPX1"/>
<name>A9DPX1_9FLAO</name>